<dbReference type="Proteomes" id="UP000030377">
    <property type="component" value="Unassembled WGS sequence"/>
</dbReference>
<gene>
    <name evidence="1" type="ORF">MA20_15275</name>
</gene>
<dbReference type="RefSeq" id="WP_028155545.1">
    <property type="nucleotide sequence ID" value="NZ_JANUDC010000001.1"/>
</dbReference>
<evidence type="ECO:0000313" key="2">
    <source>
        <dbReference type="Proteomes" id="UP000030377"/>
    </source>
</evidence>
<dbReference type="EMBL" id="JRPN01000014">
    <property type="protein sequence ID" value="KGT78750.1"/>
    <property type="molecule type" value="Genomic_DNA"/>
</dbReference>
<accession>A0A0A3XWJ8</accession>
<dbReference type="AlphaFoldDB" id="A0A0A3XWJ8"/>
<proteinExistence type="predicted"/>
<name>A0A0A3XWJ8_BRAJP</name>
<comment type="caution">
    <text evidence="1">The sequence shown here is derived from an EMBL/GenBank/DDBJ whole genome shotgun (WGS) entry which is preliminary data.</text>
</comment>
<evidence type="ECO:0008006" key="3">
    <source>
        <dbReference type="Google" id="ProtNLM"/>
    </source>
</evidence>
<sequence>MNIQSIATKIARGDVAYALGRFRTVRSAYSTVRHLASLGSPTVPDTETHATLFPGTDIPRVVQTIREEAVFIGLQLPADVVAEIEAFAKSEPLHAIFDPTGPEFKYADVVRGKCIDGRDIPVGGIREPSRCPAVQAIINDPVIRAAVRGYLGHEPRRVMTILDWSFASDFTDEARRRMKHGVIDYHYDVMGFNFVYISFYITDTDRNSGAHVMMKRSHNRKPLRMLLGSVKASEADVRRQFGIENEVVIEGRAGLGFIQDTSCYHRASPPTQGDRLMLALRFIN</sequence>
<reference evidence="1 2" key="1">
    <citation type="submission" date="2014-09" db="EMBL/GenBank/DDBJ databases">
        <title>Draft genome of Bradyrhizobium japonicum Is-34.</title>
        <authorList>
            <person name="Tsurumaru H."/>
            <person name="Yamakawa T."/>
            <person name="Hashimoto S."/>
            <person name="Okizaki K."/>
            <person name="Kanesaki Y."/>
            <person name="Yoshikawa H."/>
            <person name="Yajima S."/>
        </authorList>
    </citation>
    <scope>NUCLEOTIDE SEQUENCE [LARGE SCALE GENOMIC DNA]</scope>
    <source>
        <strain evidence="1 2">Is-34</strain>
    </source>
</reference>
<protein>
    <recommendedName>
        <fullName evidence="3">Fe2OG dioxygenase domain-containing protein</fullName>
    </recommendedName>
</protein>
<evidence type="ECO:0000313" key="1">
    <source>
        <dbReference type="EMBL" id="KGT78750.1"/>
    </source>
</evidence>
<dbReference type="SUPFAM" id="SSF51197">
    <property type="entry name" value="Clavaminate synthase-like"/>
    <property type="match status" value="1"/>
</dbReference>
<dbReference type="Gene3D" id="2.60.120.620">
    <property type="entry name" value="q2cbj1_9rhob like domain"/>
    <property type="match status" value="1"/>
</dbReference>
<organism evidence="1 2">
    <name type="scientific">Bradyrhizobium japonicum</name>
    <dbReference type="NCBI Taxonomy" id="375"/>
    <lineage>
        <taxon>Bacteria</taxon>
        <taxon>Pseudomonadati</taxon>
        <taxon>Pseudomonadota</taxon>
        <taxon>Alphaproteobacteria</taxon>
        <taxon>Hyphomicrobiales</taxon>
        <taxon>Nitrobacteraceae</taxon>
        <taxon>Bradyrhizobium</taxon>
    </lineage>
</organism>